<dbReference type="AlphaFoldDB" id="A0A1B7Y810"/>
<feature type="compositionally biased region" description="Polar residues" evidence="1">
    <location>
        <begin position="259"/>
        <end position="269"/>
    </location>
</feature>
<dbReference type="KEGG" id="chig:CH63R_09658"/>
<dbReference type="Proteomes" id="UP000092177">
    <property type="component" value="Chromosome 6"/>
</dbReference>
<reference evidence="3" key="1">
    <citation type="journal article" date="2017" name="BMC Genomics">
        <title>Gapless genome assembly of Colletotrichum higginsianum reveals chromosome structure and association of transposable elements with secondary metabolite gene clusters.</title>
        <authorList>
            <person name="Dallery J.-F."/>
            <person name="Lapalu N."/>
            <person name="Zampounis A."/>
            <person name="Pigne S."/>
            <person name="Luyten I."/>
            <person name="Amselem J."/>
            <person name="Wittenberg A.H.J."/>
            <person name="Zhou S."/>
            <person name="de Queiroz M.V."/>
            <person name="Robin G.P."/>
            <person name="Auger A."/>
            <person name="Hainaut M."/>
            <person name="Henrissat B."/>
            <person name="Kim K.-T."/>
            <person name="Lee Y.-H."/>
            <person name="Lespinet O."/>
            <person name="Schwartz D.C."/>
            <person name="Thon M.R."/>
            <person name="O'Connell R.J."/>
        </authorList>
    </citation>
    <scope>NUCLEOTIDE SEQUENCE [LARGE SCALE GENOMIC DNA]</scope>
    <source>
        <strain evidence="3">IMI 349063</strain>
    </source>
</reference>
<feature type="compositionally biased region" description="Low complexity" evidence="1">
    <location>
        <begin position="200"/>
        <end position="210"/>
    </location>
</feature>
<evidence type="ECO:0000313" key="3">
    <source>
        <dbReference type="Proteomes" id="UP000092177"/>
    </source>
</evidence>
<dbReference type="GeneID" id="28868739"/>
<accession>A0A1B7Y810</accession>
<protein>
    <submittedName>
        <fullName evidence="2">Uncharacterized protein</fullName>
    </submittedName>
</protein>
<evidence type="ECO:0000313" key="2">
    <source>
        <dbReference type="EMBL" id="OBR08137.1"/>
    </source>
</evidence>
<evidence type="ECO:0000256" key="1">
    <source>
        <dbReference type="SAM" id="MobiDB-lite"/>
    </source>
</evidence>
<dbReference type="OrthoDB" id="5057644at2759"/>
<dbReference type="EMBL" id="LTAN01000006">
    <property type="protein sequence ID" value="OBR08137.1"/>
    <property type="molecule type" value="Genomic_DNA"/>
</dbReference>
<keyword evidence="3" id="KW-1185">Reference proteome</keyword>
<gene>
    <name evidence="2" type="ORF">CH63R_09658</name>
</gene>
<feature type="region of interest" description="Disordered" evidence="1">
    <location>
        <begin position="165"/>
        <end position="280"/>
    </location>
</feature>
<organism evidence="2 3">
    <name type="scientific">Colletotrichum higginsianum (strain IMI 349063)</name>
    <name type="common">Crucifer anthracnose fungus</name>
    <dbReference type="NCBI Taxonomy" id="759273"/>
    <lineage>
        <taxon>Eukaryota</taxon>
        <taxon>Fungi</taxon>
        <taxon>Dikarya</taxon>
        <taxon>Ascomycota</taxon>
        <taxon>Pezizomycotina</taxon>
        <taxon>Sordariomycetes</taxon>
        <taxon>Hypocreomycetidae</taxon>
        <taxon>Glomerellales</taxon>
        <taxon>Glomerellaceae</taxon>
        <taxon>Colletotrichum</taxon>
        <taxon>Colletotrichum destructivum species complex</taxon>
    </lineage>
</organism>
<comment type="caution">
    <text evidence="2">The sequence shown here is derived from an EMBL/GenBank/DDBJ whole genome shotgun (WGS) entry which is preliminary data.</text>
</comment>
<sequence length="478" mass="52834">MTTLDQCLQNVLELPVAVNERRQELWAQLEQAYASSPPLPLTKSFKRQAIADKQASADNIVYRLNSVARAFHVTPAVLVDFFGSQAILNRNSLEYLRTLRNLRPATTFLELLAAFERKRRFDELMAPAKALKQVVQSRMYPELFDPLRGWFYYLDYHVHPTEPYSNNPASAVHPNAASTRQSRKRAAATSASPLQGSEIPPAAAHPASAPELRESEASKQGNFTPKPATENTTTAEQSAFATPRTSTTEPLKEADWPQASPSLANSMPTFPTPGPDQEPLRIQDSTILSTSPGRLFDTSLSDFDSTNTSGGLDLTTFEEFLGSVNTSSTPHKPKTTVDNMASHWATTHLQWASKRALSRVEPDAALAPKRSRHDPDAVGSSGLSSLRVPLEAIAESWHRLDKDWLDDVIVNLAISRLATVSVGTVDSLILSCPAQNNTPTTLQRLAPLRNKDTILMTFHTPQHWTLFRFVKCTGLLEE</sequence>
<feature type="compositionally biased region" description="Polar residues" evidence="1">
    <location>
        <begin position="218"/>
        <end position="249"/>
    </location>
</feature>
<name>A0A1B7Y810_COLHI</name>
<dbReference type="RefSeq" id="XP_018156655.1">
    <property type="nucleotide sequence ID" value="XM_018304632.1"/>
</dbReference>
<proteinExistence type="predicted"/>
<dbReference type="VEuPathDB" id="FungiDB:CH63R_09658"/>